<accession>A0ABN1DZS3</accession>
<keyword evidence="2" id="KW-1185">Reference proteome</keyword>
<sequence length="95" mass="10738">MSDFLVNFGSYGEVNQRLTQAANRMGTILDDLNNFLKNMGEATKGQAAPLWQEQQLKWTQAYMDMNTRLNTGARTSTEVANIFQEGDRRGANIMM</sequence>
<proteinExistence type="predicted"/>
<evidence type="ECO:0000313" key="2">
    <source>
        <dbReference type="Proteomes" id="UP001500729"/>
    </source>
</evidence>
<name>A0ABN1DZS3_SACER</name>
<gene>
    <name evidence="1" type="ORF">GCM10009533_62380</name>
</gene>
<dbReference type="Gene3D" id="1.10.287.1060">
    <property type="entry name" value="ESAT-6-like"/>
    <property type="match status" value="1"/>
</dbReference>
<dbReference type="InterPro" id="IPR036689">
    <property type="entry name" value="ESAT-6-like_sf"/>
</dbReference>
<dbReference type="SUPFAM" id="SSF140453">
    <property type="entry name" value="EsxAB dimer-like"/>
    <property type="match status" value="1"/>
</dbReference>
<dbReference type="Proteomes" id="UP001500729">
    <property type="component" value="Unassembled WGS sequence"/>
</dbReference>
<dbReference type="EMBL" id="BAAAGS010000069">
    <property type="protein sequence ID" value="GAA0556113.1"/>
    <property type="molecule type" value="Genomic_DNA"/>
</dbReference>
<evidence type="ECO:0008006" key="3">
    <source>
        <dbReference type="Google" id="ProtNLM"/>
    </source>
</evidence>
<reference evidence="1 2" key="1">
    <citation type="journal article" date="2019" name="Int. J. Syst. Evol. Microbiol.">
        <title>The Global Catalogue of Microorganisms (GCM) 10K type strain sequencing project: providing services to taxonomists for standard genome sequencing and annotation.</title>
        <authorList>
            <consortium name="The Broad Institute Genomics Platform"/>
            <consortium name="The Broad Institute Genome Sequencing Center for Infectious Disease"/>
            <person name="Wu L."/>
            <person name="Ma J."/>
        </authorList>
    </citation>
    <scope>NUCLEOTIDE SEQUENCE [LARGE SCALE GENOMIC DNA]</scope>
    <source>
        <strain evidence="1 2">JCM 10303</strain>
    </source>
</reference>
<organism evidence="1 2">
    <name type="scientific">Saccharopolyspora erythraea</name>
    <name type="common">Streptomyces erythraeus</name>
    <dbReference type="NCBI Taxonomy" id="1836"/>
    <lineage>
        <taxon>Bacteria</taxon>
        <taxon>Bacillati</taxon>
        <taxon>Actinomycetota</taxon>
        <taxon>Actinomycetes</taxon>
        <taxon>Pseudonocardiales</taxon>
        <taxon>Pseudonocardiaceae</taxon>
        <taxon>Saccharopolyspora</taxon>
    </lineage>
</organism>
<comment type="caution">
    <text evidence="1">The sequence shown here is derived from an EMBL/GenBank/DDBJ whole genome shotgun (WGS) entry which is preliminary data.</text>
</comment>
<dbReference type="RefSeq" id="WP_009950010.1">
    <property type="nucleotide sequence ID" value="NZ_BAAAGS010000069.1"/>
</dbReference>
<protein>
    <recommendedName>
        <fullName evidence="3">WXG100 family type VII secretion target</fullName>
    </recommendedName>
</protein>
<evidence type="ECO:0000313" key="1">
    <source>
        <dbReference type="EMBL" id="GAA0556113.1"/>
    </source>
</evidence>